<keyword evidence="1" id="KW-1133">Transmembrane helix</keyword>
<dbReference type="AlphaFoldDB" id="B4JEU9"/>
<dbReference type="Proteomes" id="UP000001070">
    <property type="component" value="Unassembled WGS sequence"/>
</dbReference>
<evidence type="ECO:0000256" key="1">
    <source>
        <dbReference type="SAM" id="Phobius"/>
    </source>
</evidence>
<gene>
    <name evidence="2" type="primary">Dgri\GH18382</name>
    <name evidence="2" type="ORF">Dgri_GH18382</name>
</gene>
<dbReference type="OrthoDB" id="302966at2759"/>
<keyword evidence="1" id="KW-0472">Membrane</keyword>
<keyword evidence="1" id="KW-0812">Transmembrane</keyword>
<dbReference type="KEGG" id="dgr:6563722"/>
<dbReference type="PhylomeDB" id="B4JEU9"/>
<sequence>MTQCPRCMDRLILHEDIMPVFCDGPNPEPADGNVIAQPGNVPRPSGIYLSPGGFPNWFEVRSFEDVAYFEGGKRSILLTLKRMNSDFPKLSKVISFLLGLQVGSVFVMFFLWLYMQSL</sequence>
<keyword evidence="3" id="KW-1185">Reference proteome</keyword>
<dbReference type="STRING" id="7222.B4JEU9"/>
<organism evidence="3">
    <name type="scientific">Drosophila grimshawi</name>
    <name type="common">Hawaiian fruit fly</name>
    <name type="synonym">Idiomyia grimshawi</name>
    <dbReference type="NCBI Taxonomy" id="7222"/>
    <lineage>
        <taxon>Eukaryota</taxon>
        <taxon>Metazoa</taxon>
        <taxon>Ecdysozoa</taxon>
        <taxon>Arthropoda</taxon>
        <taxon>Hexapoda</taxon>
        <taxon>Insecta</taxon>
        <taxon>Pterygota</taxon>
        <taxon>Neoptera</taxon>
        <taxon>Endopterygota</taxon>
        <taxon>Diptera</taxon>
        <taxon>Brachycera</taxon>
        <taxon>Muscomorpha</taxon>
        <taxon>Ephydroidea</taxon>
        <taxon>Drosophilidae</taxon>
        <taxon>Drosophila</taxon>
        <taxon>Hawaiian Drosophila</taxon>
    </lineage>
</organism>
<protein>
    <submittedName>
        <fullName evidence="2">GH18382</fullName>
    </submittedName>
</protein>
<dbReference type="InParanoid" id="B4JEU9"/>
<feature type="transmembrane region" description="Helical" evidence="1">
    <location>
        <begin position="93"/>
        <end position="115"/>
    </location>
</feature>
<dbReference type="EMBL" id="CH916369">
    <property type="protein sequence ID" value="EDV93230.1"/>
    <property type="molecule type" value="Genomic_DNA"/>
</dbReference>
<evidence type="ECO:0000313" key="3">
    <source>
        <dbReference type="Proteomes" id="UP000001070"/>
    </source>
</evidence>
<dbReference type="eggNOG" id="KOG0823">
    <property type="taxonomic scope" value="Eukaryota"/>
</dbReference>
<accession>B4JEU9</accession>
<dbReference type="HOGENOM" id="CLU_2075555_0_0_1"/>
<name>B4JEU9_DROGR</name>
<reference evidence="2 3" key="1">
    <citation type="journal article" date="2007" name="Nature">
        <title>Evolution of genes and genomes on the Drosophila phylogeny.</title>
        <authorList>
            <consortium name="Drosophila 12 Genomes Consortium"/>
            <person name="Clark A.G."/>
            <person name="Eisen M.B."/>
            <person name="Smith D.R."/>
            <person name="Bergman C.M."/>
            <person name="Oliver B."/>
            <person name="Markow T.A."/>
            <person name="Kaufman T.C."/>
            <person name="Kellis M."/>
            <person name="Gelbart W."/>
            <person name="Iyer V.N."/>
            <person name="Pollard D.A."/>
            <person name="Sackton T.B."/>
            <person name="Larracuente A.M."/>
            <person name="Singh N.D."/>
            <person name="Abad J.P."/>
            <person name="Abt D.N."/>
            <person name="Adryan B."/>
            <person name="Aguade M."/>
            <person name="Akashi H."/>
            <person name="Anderson W.W."/>
            <person name="Aquadro C.F."/>
            <person name="Ardell D.H."/>
            <person name="Arguello R."/>
            <person name="Artieri C.G."/>
            <person name="Barbash D.A."/>
            <person name="Barker D."/>
            <person name="Barsanti P."/>
            <person name="Batterham P."/>
            <person name="Batzoglou S."/>
            <person name="Begun D."/>
            <person name="Bhutkar A."/>
            <person name="Blanco E."/>
            <person name="Bosak S.A."/>
            <person name="Bradley R.K."/>
            <person name="Brand A.D."/>
            <person name="Brent M.R."/>
            <person name="Brooks A.N."/>
            <person name="Brown R.H."/>
            <person name="Butlin R.K."/>
            <person name="Caggese C."/>
            <person name="Calvi B.R."/>
            <person name="Bernardo de Carvalho A."/>
            <person name="Caspi A."/>
            <person name="Castrezana S."/>
            <person name="Celniker S.E."/>
            <person name="Chang J.L."/>
            <person name="Chapple C."/>
            <person name="Chatterji S."/>
            <person name="Chinwalla A."/>
            <person name="Civetta A."/>
            <person name="Clifton S.W."/>
            <person name="Comeron J.M."/>
            <person name="Costello J.C."/>
            <person name="Coyne J.A."/>
            <person name="Daub J."/>
            <person name="David R.G."/>
            <person name="Delcher A.L."/>
            <person name="Delehaunty K."/>
            <person name="Do C.B."/>
            <person name="Ebling H."/>
            <person name="Edwards K."/>
            <person name="Eickbush T."/>
            <person name="Evans J.D."/>
            <person name="Filipski A."/>
            <person name="Findeiss S."/>
            <person name="Freyhult E."/>
            <person name="Fulton L."/>
            <person name="Fulton R."/>
            <person name="Garcia A.C."/>
            <person name="Gardiner A."/>
            <person name="Garfield D.A."/>
            <person name="Garvin B.E."/>
            <person name="Gibson G."/>
            <person name="Gilbert D."/>
            <person name="Gnerre S."/>
            <person name="Godfrey J."/>
            <person name="Good R."/>
            <person name="Gotea V."/>
            <person name="Gravely B."/>
            <person name="Greenberg A.J."/>
            <person name="Griffiths-Jones S."/>
            <person name="Gross S."/>
            <person name="Guigo R."/>
            <person name="Gustafson E.A."/>
            <person name="Haerty W."/>
            <person name="Hahn M.W."/>
            <person name="Halligan D.L."/>
            <person name="Halpern A.L."/>
            <person name="Halter G.M."/>
            <person name="Han M.V."/>
            <person name="Heger A."/>
            <person name="Hillier L."/>
            <person name="Hinrichs A.S."/>
            <person name="Holmes I."/>
            <person name="Hoskins R.A."/>
            <person name="Hubisz M.J."/>
            <person name="Hultmark D."/>
            <person name="Huntley M.A."/>
            <person name="Jaffe D.B."/>
            <person name="Jagadeeshan S."/>
            <person name="Jeck W.R."/>
            <person name="Johnson J."/>
            <person name="Jones C.D."/>
            <person name="Jordan W.C."/>
            <person name="Karpen G.H."/>
            <person name="Kataoka E."/>
            <person name="Keightley P.D."/>
            <person name="Kheradpour P."/>
            <person name="Kirkness E.F."/>
            <person name="Koerich L.B."/>
            <person name="Kristiansen K."/>
            <person name="Kudrna D."/>
            <person name="Kulathinal R.J."/>
            <person name="Kumar S."/>
            <person name="Kwok R."/>
            <person name="Lander E."/>
            <person name="Langley C.H."/>
            <person name="Lapoint R."/>
            <person name="Lazzaro B.P."/>
            <person name="Lee S.J."/>
            <person name="Levesque L."/>
            <person name="Li R."/>
            <person name="Lin C.F."/>
            <person name="Lin M.F."/>
            <person name="Lindblad-Toh K."/>
            <person name="Llopart A."/>
            <person name="Long M."/>
            <person name="Low L."/>
            <person name="Lozovsky E."/>
            <person name="Lu J."/>
            <person name="Luo M."/>
            <person name="Machado C.A."/>
            <person name="Makalowski W."/>
            <person name="Marzo M."/>
            <person name="Matsuda M."/>
            <person name="Matzkin L."/>
            <person name="McAllister B."/>
            <person name="McBride C.S."/>
            <person name="McKernan B."/>
            <person name="McKernan K."/>
            <person name="Mendez-Lago M."/>
            <person name="Minx P."/>
            <person name="Mollenhauer M.U."/>
            <person name="Montooth K."/>
            <person name="Mount S.M."/>
            <person name="Mu X."/>
            <person name="Myers E."/>
            <person name="Negre B."/>
            <person name="Newfeld S."/>
            <person name="Nielsen R."/>
            <person name="Noor M.A."/>
            <person name="O'Grady P."/>
            <person name="Pachter L."/>
            <person name="Papaceit M."/>
            <person name="Parisi M.J."/>
            <person name="Parisi M."/>
            <person name="Parts L."/>
            <person name="Pedersen J.S."/>
            <person name="Pesole G."/>
            <person name="Phillippy A.M."/>
            <person name="Ponting C.P."/>
            <person name="Pop M."/>
            <person name="Porcelli D."/>
            <person name="Powell J.R."/>
            <person name="Prohaska S."/>
            <person name="Pruitt K."/>
            <person name="Puig M."/>
            <person name="Quesneville H."/>
            <person name="Ram K.R."/>
            <person name="Rand D."/>
            <person name="Rasmussen M.D."/>
            <person name="Reed L.K."/>
            <person name="Reenan R."/>
            <person name="Reily A."/>
            <person name="Remington K.A."/>
            <person name="Rieger T.T."/>
            <person name="Ritchie M.G."/>
            <person name="Robin C."/>
            <person name="Rogers Y.H."/>
            <person name="Rohde C."/>
            <person name="Rozas J."/>
            <person name="Rubenfield M.J."/>
            <person name="Ruiz A."/>
            <person name="Russo S."/>
            <person name="Salzberg S.L."/>
            <person name="Sanchez-Gracia A."/>
            <person name="Saranga D.J."/>
            <person name="Sato H."/>
            <person name="Schaeffer S.W."/>
            <person name="Schatz M.C."/>
            <person name="Schlenke T."/>
            <person name="Schwartz R."/>
            <person name="Segarra C."/>
            <person name="Singh R.S."/>
            <person name="Sirot L."/>
            <person name="Sirota M."/>
            <person name="Sisneros N.B."/>
            <person name="Smith C.D."/>
            <person name="Smith T.F."/>
            <person name="Spieth J."/>
            <person name="Stage D.E."/>
            <person name="Stark A."/>
            <person name="Stephan W."/>
            <person name="Strausberg R.L."/>
            <person name="Strempel S."/>
            <person name="Sturgill D."/>
            <person name="Sutton G."/>
            <person name="Sutton G.G."/>
            <person name="Tao W."/>
            <person name="Teichmann S."/>
            <person name="Tobari Y.N."/>
            <person name="Tomimura Y."/>
            <person name="Tsolas J.M."/>
            <person name="Valente V.L."/>
            <person name="Venter E."/>
            <person name="Venter J.C."/>
            <person name="Vicario S."/>
            <person name="Vieira F.G."/>
            <person name="Vilella A.J."/>
            <person name="Villasante A."/>
            <person name="Walenz B."/>
            <person name="Wang J."/>
            <person name="Wasserman M."/>
            <person name="Watts T."/>
            <person name="Wilson D."/>
            <person name="Wilson R.K."/>
            <person name="Wing R.A."/>
            <person name="Wolfner M.F."/>
            <person name="Wong A."/>
            <person name="Wong G.K."/>
            <person name="Wu C.I."/>
            <person name="Wu G."/>
            <person name="Yamamoto D."/>
            <person name="Yang H.P."/>
            <person name="Yang S.P."/>
            <person name="Yorke J.A."/>
            <person name="Yoshida K."/>
            <person name="Zdobnov E."/>
            <person name="Zhang P."/>
            <person name="Zhang Y."/>
            <person name="Zimin A.V."/>
            <person name="Baldwin J."/>
            <person name="Abdouelleil A."/>
            <person name="Abdulkadir J."/>
            <person name="Abebe A."/>
            <person name="Abera B."/>
            <person name="Abreu J."/>
            <person name="Acer S.C."/>
            <person name="Aftuck L."/>
            <person name="Alexander A."/>
            <person name="An P."/>
            <person name="Anderson E."/>
            <person name="Anderson S."/>
            <person name="Arachi H."/>
            <person name="Azer M."/>
            <person name="Bachantsang P."/>
            <person name="Barry A."/>
            <person name="Bayul T."/>
            <person name="Berlin A."/>
            <person name="Bessette D."/>
            <person name="Bloom T."/>
            <person name="Blye J."/>
            <person name="Boguslavskiy L."/>
            <person name="Bonnet C."/>
            <person name="Boukhgalter B."/>
            <person name="Bourzgui I."/>
            <person name="Brown A."/>
            <person name="Cahill P."/>
            <person name="Channer S."/>
            <person name="Cheshatsang Y."/>
            <person name="Chuda L."/>
            <person name="Citroen M."/>
            <person name="Collymore A."/>
            <person name="Cooke P."/>
            <person name="Costello M."/>
            <person name="D'Aco K."/>
            <person name="Daza R."/>
            <person name="De Haan G."/>
            <person name="DeGray S."/>
            <person name="DeMaso C."/>
            <person name="Dhargay N."/>
            <person name="Dooley K."/>
            <person name="Dooley E."/>
            <person name="Doricent M."/>
            <person name="Dorje P."/>
            <person name="Dorjee K."/>
            <person name="Dupes A."/>
            <person name="Elong R."/>
            <person name="Falk J."/>
            <person name="Farina A."/>
            <person name="Faro S."/>
            <person name="Ferguson D."/>
            <person name="Fisher S."/>
            <person name="Foley C.D."/>
            <person name="Franke A."/>
            <person name="Friedrich D."/>
            <person name="Gadbois L."/>
            <person name="Gearin G."/>
            <person name="Gearin C.R."/>
            <person name="Giannoukos G."/>
            <person name="Goode T."/>
            <person name="Graham J."/>
            <person name="Grandbois E."/>
            <person name="Grewal S."/>
            <person name="Gyaltsen K."/>
            <person name="Hafez N."/>
            <person name="Hagos B."/>
            <person name="Hall J."/>
            <person name="Henson C."/>
            <person name="Hollinger A."/>
            <person name="Honan T."/>
            <person name="Huard M.D."/>
            <person name="Hughes L."/>
            <person name="Hurhula B."/>
            <person name="Husby M.E."/>
            <person name="Kamat A."/>
            <person name="Kanga B."/>
            <person name="Kashin S."/>
            <person name="Khazanovich D."/>
            <person name="Kisner P."/>
            <person name="Lance K."/>
            <person name="Lara M."/>
            <person name="Lee W."/>
            <person name="Lennon N."/>
            <person name="Letendre F."/>
            <person name="LeVine R."/>
            <person name="Lipovsky A."/>
            <person name="Liu X."/>
            <person name="Liu J."/>
            <person name="Liu S."/>
            <person name="Lokyitsang T."/>
            <person name="Lokyitsang Y."/>
            <person name="Lubonja R."/>
            <person name="Lui A."/>
            <person name="MacDonald P."/>
            <person name="Magnisalis V."/>
            <person name="Maru K."/>
            <person name="Matthews C."/>
            <person name="McCusker W."/>
            <person name="McDonough S."/>
            <person name="Mehta T."/>
            <person name="Meldrim J."/>
            <person name="Meneus L."/>
            <person name="Mihai O."/>
            <person name="Mihalev A."/>
            <person name="Mihova T."/>
            <person name="Mittelman R."/>
            <person name="Mlenga V."/>
            <person name="Montmayeur A."/>
            <person name="Mulrain L."/>
            <person name="Navidi A."/>
            <person name="Naylor J."/>
            <person name="Negash T."/>
            <person name="Nguyen T."/>
            <person name="Nguyen N."/>
            <person name="Nicol R."/>
            <person name="Norbu C."/>
            <person name="Norbu N."/>
            <person name="Novod N."/>
            <person name="O'Neill B."/>
            <person name="Osman S."/>
            <person name="Markiewicz E."/>
            <person name="Oyono O.L."/>
            <person name="Patti C."/>
            <person name="Phunkhang P."/>
            <person name="Pierre F."/>
            <person name="Priest M."/>
            <person name="Raghuraman S."/>
            <person name="Rege F."/>
            <person name="Reyes R."/>
            <person name="Rise C."/>
            <person name="Rogov P."/>
            <person name="Ross K."/>
            <person name="Ryan E."/>
            <person name="Settipalli S."/>
            <person name="Shea T."/>
            <person name="Sherpa N."/>
            <person name="Shi L."/>
            <person name="Shih D."/>
            <person name="Sparrow T."/>
            <person name="Spaulding J."/>
            <person name="Stalker J."/>
            <person name="Stange-Thomann N."/>
            <person name="Stavropoulos S."/>
            <person name="Stone C."/>
            <person name="Strader C."/>
            <person name="Tesfaye S."/>
            <person name="Thomson T."/>
            <person name="Thoulutsang Y."/>
            <person name="Thoulutsang D."/>
            <person name="Topham K."/>
            <person name="Topping I."/>
            <person name="Tsamla T."/>
            <person name="Vassiliev H."/>
            <person name="Vo A."/>
            <person name="Wangchuk T."/>
            <person name="Wangdi T."/>
            <person name="Weiand M."/>
            <person name="Wilkinson J."/>
            <person name="Wilson A."/>
            <person name="Yadav S."/>
            <person name="Young G."/>
            <person name="Yu Q."/>
            <person name="Zembek L."/>
            <person name="Zhong D."/>
            <person name="Zimmer A."/>
            <person name="Zwirko Z."/>
            <person name="Jaffe D.B."/>
            <person name="Alvarez P."/>
            <person name="Brockman W."/>
            <person name="Butler J."/>
            <person name="Chin C."/>
            <person name="Gnerre S."/>
            <person name="Grabherr M."/>
            <person name="Kleber M."/>
            <person name="Mauceli E."/>
            <person name="MacCallum I."/>
        </authorList>
    </citation>
    <scope>NUCLEOTIDE SEQUENCE [LARGE SCALE GENOMIC DNA]</scope>
    <source>
        <strain evidence="3">Tucson 15287-2541.00</strain>
    </source>
</reference>
<proteinExistence type="predicted"/>
<evidence type="ECO:0000313" key="2">
    <source>
        <dbReference type="EMBL" id="EDV93230.1"/>
    </source>
</evidence>